<dbReference type="GO" id="GO:0006950">
    <property type="term" value="P:response to stress"/>
    <property type="evidence" value="ECO:0007669"/>
    <property type="project" value="TreeGrafter"/>
</dbReference>
<dbReference type="EMBL" id="CP026948">
    <property type="protein sequence ID" value="AWB83816.1"/>
    <property type="molecule type" value="Genomic_DNA"/>
</dbReference>
<name>A0A2S0WDH6_9CORY</name>
<dbReference type="PANTHER" id="PTHR33164">
    <property type="entry name" value="TRANSCRIPTIONAL REGULATOR, MARR FAMILY"/>
    <property type="match status" value="1"/>
</dbReference>
<dbReference type="InterPro" id="IPR036390">
    <property type="entry name" value="WH_DNA-bd_sf"/>
</dbReference>
<dbReference type="Gene3D" id="1.10.10.10">
    <property type="entry name" value="Winged helix-like DNA-binding domain superfamily/Winged helix DNA-binding domain"/>
    <property type="match status" value="1"/>
</dbReference>
<dbReference type="PROSITE" id="PS50995">
    <property type="entry name" value="HTH_MARR_2"/>
    <property type="match status" value="1"/>
</dbReference>
<proteinExistence type="predicted"/>
<sequence>MAQQPRWLNDDEQDLWRLMLSASRKLNRVIEETLQATSDLSASEFGVLVALSEAPGHELRLRDLCVALEWDRSRTSHQVTRMEKRGLLTKSKCPGDARGVLVQLTEDGMRRVTEAAPDHVESVRRVVFDHLGREDAAALRRFLSGIIEVDNVLGASPRIPACQRVPESTLGSGD</sequence>
<dbReference type="GO" id="GO:0003700">
    <property type="term" value="F:DNA-binding transcription factor activity"/>
    <property type="evidence" value="ECO:0007669"/>
    <property type="project" value="InterPro"/>
</dbReference>
<organism evidence="1 2">
    <name type="scientific">Corynebacterium liangguodongii</name>
    <dbReference type="NCBI Taxonomy" id="2079535"/>
    <lineage>
        <taxon>Bacteria</taxon>
        <taxon>Bacillati</taxon>
        <taxon>Actinomycetota</taxon>
        <taxon>Actinomycetes</taxon>
        <taxon>Mycobacteriales</taxon>
        <taxon>Corynebacteriaceae</taxon>
        <taxon>Corynebacterium</taxon>
    </lineage>
</organism>
<protein>
    <submittedName>
        <fullName evidence="1">MarR family transcriptional regulator</fullName>
    </submittedName>
</protein>
<evidence type="ECO:0000313" key="2">
    <source>
        <dbReference type="Proteomes" id="UP000244754"/>
    </source>
</evidence>
<keyword evidence="2" id="KW-1185">Reference proteome</keyword>
<dbReference type="RefSeq" id="WP_108403825.1">
    <property type="nucleotide sequence ID" value="NZ_CP026948.1"/>
</dbReference>
<dbReference type="SMART" id="SM00347">
    <property type="entry name" value="HTH_MARR"/>
    <property type="match status" value="1"/>
</dbReference>
<dbReference type="InterPro" id="IPR036388">
    <property type="entry name" value="WH-like_DNA-bd_sf"/>
</dbReference>
<gene>
    <name evidence="1" type="ORF">C3E79_04395</name>
</gene>
<dbReference type="PANTHER" id="PTHR33164:SF99">
    <property type="entry name" value="MARR FAMILY REGULATORY PROTEIN"/>
    <property type="match status" value="1"/>
</dbReference>
<dbReference type="Proteomes" id="UP000244754">
    <property type="component" value="Chromosome"/>
</dbReference>
<dbReference type="AlphaFoldDB" id="A0A2S0WDH6"/>
<dbReference type="InterPro" id="IPR000835">
    <property type="entry name" value="HTH_MarR-typ"/>
</dbReference>
<accession>A0A2S0WDH6</accession>
<dbReference type="SUPFAM" id="SSF46785">
    <property type="entry name" value="Winged helix' DNA-binding domain"/>
    <property type="match status" value="1"/>
</dbReference>
<dbReference type="InterPro" id="IPR039422">
    <property type="entry name" value="MarR/SlyA-like"/>
</dbReference>
<evidence type="ECO:0000313" key="1">
    <source>
        <dbReference type="EMBL" id="AWB83816.1"/>
    </source>
</evidence>
<dbReference type="Pfam" id="PF12802">
    <property type="entry name" value="MarR_2"/>
    <property type="match status" value="1"/>
</dbReference>
<reference evidence="2" key="1">
    <citation type="submission" date="2018-01" db="EMBL/GenBank/DDBJ databases">
        <authorList>
            <person name="Li J."/>
        </authorList>
    </citation>
    <scope>NUCLEOTIDE SEQUENCE [LARGE SCALE GENOMIC DNA]</scope>
    <source>
        <strain evidence="2">2184</strain>
    </source>
</reference>
<dbReference type="OrthoDB" id="8635520at2"/>
<dbReference type="KEGG" id="clia:C3E79_04395"/>